<keyword evidence="3" id="KW-1185">Reference proteome</keyword>
<comment type="caution">
    <text evidence="2">The sequence shown here is derived from an EMBL/GenBank/DDBJ whole genome shotgun (WGS) entry which is preliminary data.</text>
</comment>
<evidence type="ECO:0000256" key="1">
    <source>
        <dbReference type="SAM" id="SignalP"/>
    </source>
</evidence>
<organism evidence="2 3">
    <name type="scientific">Lyngbya confervoides BDU141951</name>
    <dbReference type="NCBI Taxonomy" id="1574623"/>
    <lineage>
        <taxon>Bacteria</taxon>
        <taxon>Bacillati</taxon>
        <taxon>Cyanobacteriota</taxon>
        <taxon>Cyanophyceae</taxon>
        <taxon>Oscillatoriophycideae</taxon>
        <taxon>Oscillatoriales</taxon>
        <taxon>Microcoleaceae</taxon>
        <taxon>Lyngbya</taxon>
    </lineage>
</organism>
<gene>
    <name evidence="2" type="ORF">QQ91_0002705</name>
</gene>
<feature type="signal peptide" evidence="1">
    <location>
        <begin position="1"/>
        <end position="21"/>
    </location>
</feature>
<keyword evidence="1" id="KW-0732">Signal</keyword>
<protein>
    <submittedName>
        <fullName evidence="2">DUF2059 domain-containing protein</fullName>
    </submittedName>
</protein>
<proteinExistence type="predicted"/>
<reference evidence="2 3" key="1">
    <citation type="journal article" date="2015" name="Genome Announc.">
        <title>Draft Genome Sequence of Filamentous Marine Cyanobacterium Lyngbya confervoides Strain BDU141951.</title>
        <authorList>
            <person name="Chandrababunaidu M.M."/>
            <person name="Sen D."/>
            <person name="Tripathy S."/>
        </authorList>
    </citation>
    <scope>NUCLEOTIDE SEQUENCE [LARGE SCALE GENOMIC DNA]</scope>
    <source>
        <strain evidence="2 3">BDU141951</strain>
    </source>
</reference>
<dbReference type="AlphaFoldDB" id="A0ABD4SZP6"/>
<accession>A0ABD4SZP6</accession>
<dbReference type="RefSeq" id="WP_166279683.1">
    <property type="nucleotide sequence ID" value="NZ_JTHE03000019.1"/>
</dbReference>
<feature type="chain" id="PRO_5044783808" evidence="1">
    <location>
        <begin position="22"/>
        <end position="171"/>
    </location>
</feature>
<evidence type="ECO:0000313" key="3">
    <source>
        <dbReference type="Proteomes" id="UP000031561"/>
    </source>
</evidence>
<sequence>MFKLKVSQILGLMLIFCLALMTVQTAKSQEIPQVADPSHLLAQSASKDMLAADVLRETGIAERYDMHFDHMMGMLIGDGNDSNLYSRLRKMFAQEIGWSQFQDVYIGRLKADFSEDELQDLLELSKQPVMKKLLQSEAQAYTDASARRFKMGYELWLNYNEGKISLPAAEN</sequence>
<evidence type="ECO:0000313" key="2">
    <source>
        <dbReference type="EMBL" id="MCM1981743.1"/>
    </source>
</evidence>
<dbReference type="EMBL" id="JTHE03000019">
    <property type="protein sequence ID" value="MCM1981743.1"/>
    <property type="molecule type" value="Genomic_DNA"/>
</dbReference>
<dbReference type="Proteomes" id="UP000031561">
    <property type="component" value="Unassembled WGS sequence"/>
</dbReference>
<name>A0ABD4SZP6_9CYAN</name>